<keyword evidence="2" id="KW-1133">Transmembrane helix</keyword>
<evidence type="ECO:0000313" key="4">
    <source>
        <dbReference type="EMBL" id="KAK8382683.1"/>
    </source>
</evidence>
<keyword evidence="1" id="KW-0175">Coiled coil</keyword>
<reference evidence="4 5" key="1">
    <citation type="submission" date="2023-03" db="EMBL/GenBank/DDBJ databases">
        <title>High-quality genome of Scylla paramamosain provides insights in environmental adaptation.</title>
        <authorList>
            <person name="Zhang L."/>
        </authorList>
    </citation>
    <scope>NUCLEOTIDE SEQUENCE [LARGE SCALE GENOMIC DNA]</scope>
    <source>
        <strain evidence="4">LZ_2023a</strain>
        <tissue evidence="4">Muscle</tissue>
    </source>
</reference>
<dbReference type="InterPro" id="IPR040453">
    <property type="entry name" value="Mnd1_HTH"/>
</dbReference>
<name>A0AAW0T630_SCYPA</name>
<accession>A0AAW0T630</accession>
<gene>
    <name evidence="4" type="ORF">O3P69_015482</name>
</gene>
<protein>
    <recommendedName>
        <fullName evidence="3">Mnd1 HTH domain-containing protein</fullName>
    </recommendedName>
</protein>
<dbReference type="GO" id="GO:0003830">
    <property type="term" value="F:beta-1,4-mannosylglycoprotein 4-beta-N-acetylglucosaminyltransferase activity"/>
    <property type="evidence" value="ECO:0007669"/>
    <property type="project" value="InterPro"/>
</dbReference>
<feature type="domain" description="Mnd1 HTH" evidence="3">
    <location>
        <begin position="16"/>
        <end position="75"/>
    </location>
</feature>
<dbReference type="PANTHER" id="PTHR12224:SF0">
    <property type="entry name" value="BETA-1,4-MANNOSYL-GLYCOPROTEIN 4-BETA-N-ACETYLGLUCOSAMINYLTRANSFERASE"/>
    <property type="match status" value="1"/>
</dbReference>
<evidence type="ECO:0000259" key="3">
    <source>
        <dbReference type="Pfam" id="PF03962"/>
    </source>
</evidence>
<dbReference type="Proteomes" id="UP001487740">
    <property type="component" value="Unassembled WGS sequence"/>
</dbReference>
<dbReference type="Pfam" id="PF03962">
    <property type="entry name" value="Mnd1"/>
    <property type="match status" value="1"/>
</dbReference>
<evidence type="ECO:0000313" key="5">
    <source>
        <dbReference type="Proteomes" id="UP001487740"/>
    </source>
</evidence>
<dbReference type="GO" id="GO:0016020">
    <property type="term" value="C:membrane"/>
    <property type="evidence" value="ECO:0007669"/>
    <property type="project" value="InterPro"/>
</dbReference>
<dbReference type="Pfam" id="PF04724">
    <property type="entry name" value="Glyco_transf_17"/>
    <property type="match status" value="1"/>
</dbReference>
<dbReference type="GO" id="GO:0006044">
    <property type="term" value="P:N-acetylglucosamine metabolic process"/>
    <property type="evidence" value="ECO:0007669"/>
    <property type="project" value="TreeGrafter"/>
</dbReference>
<keyword evidence="2" id="KW-0812">Transmembrane</keyword>
<keyword evidence="2" id="KW-0472">Membrane</keyword>
<dbReference type="EMBL" id="JARAKH010000039">
    <property type="protein sequence ID" value="KAK8382683.1"/>
    <property type="molecule type" value="Genomic_DNA"/>
</dbReference>
<evidence type="ECO:0000256" key="2">
    <source>
        <dbReference type="SAM" id="Phobius"/>
    </source>
</evidence>
<keyword evidence="5" id="KW-1185">Reference proteome</keyword>
<dbReference type="InterPro" id="IPR006813">
    <property type="entry name" value="Glyco_trans_17"/>
</dbReference>
<dbReference type="AlphaFoldDB" id="A0AAW0T630"/>
<comment type="caution">
    <text evidence="4">The sequence shown here is derived from an EMBL/GenBank/DDBJ whole genome shotgun (WGS) entry which is preliminary data.</text>
</comment>
<organism evidence="4 5">
    <name type="scientific">Scylla paramamosain</name>
    <name type="common">Mud crab</name>
    <dbReference type="NCBI Taxonomy" id="85552"/>
    <lineage>
        <taxon>Eukaryota</taxon>
        <taxon>Metazoa</taxon>
        <taxon>Ecdysozoa</taxon>
        <taxon>Arthropoda</taxon>
        <taxon>Crustacea</taxon>
        <taxon>Multicrustacea</taxon>
        <taxon>Malacostraca</taxon>
        <taxon>Eumalacostraca</taxon>
        <taxon>Eucarida</taxon>
        <taxon>Decapoda</taxon>
        <taxon>Pleocyemata</taxon>
        <taxon>Brachyura</taxon>
        <taxon>Eubrachyura</taxon>
        <taxon>Portunoidea</taxon>
        <taxon>Portunidae</taxon>
        <taxon>Portuninae</taxon>
        <taxon>Scylla</taxon>
    </lineage>
</organism>
<sequence>MSRRKGLSHEEKRQKIMELFYEKKDFFQLKELEKIGPKEKGVISQAIKDVVQSLVDDGMVDTEKIGTSVYFWAFPSKAINIRKRKLDDMKSKFQEVDKKAKISVIKVEQAKVGREENVARTEALASLKELQETQNKLQLEIQKYRDSDPEVLAQIKENTQEEPASNMVRLKVRCRCIVVVVVVAQIFVVLWFFSQPLDPPQQFLQRLSSEGGQSILHLKDQPAYYYYASFGKELCVREGTVVDESSETHCVCHTGWLGRRCGIPALLQSSPWIHDPEMINSLQLRRRVKRVILLLPLSHEFDIFEANVNGLRDLVDVFIIGERKLNSKASHPLLKKLKNGWLGDHQDKFIYVPARESYLMNSSHIQGIVHDGLRLLSDIRPDDLLILTSGEEIIARDVLVFLKLFQGYPLPIRCQFKHYIYGFFWRVENNRNGTNIPQICILSVKFFANAFQYQMSELQDGNISKESRDFLNTKDQPVQEWTIPEVGWKCHLCISAQNMFEKFINLPQGLRPKWFLDSPSSMLPFIQRLVKFGQDENLNPVGSANLPRKDTLPPFMWQNHDRFSYLMVNPYETMSIHNII</sequence>
<evidence type="ECO:0000256" key="1">
    <source>
        <dbReference type="SAM" id="Coils"/>
    </source>
</evidence>
<feature type="coiled-coil region" evidence="1">
    <location>
        <begin position="120"/>
        <end position="147"/>
    </location>
</feature>
<proteinExistence type="predicted"/>
<feature type="transmembrane region" description="Helical" evidence="2">
    <location>
        <begin position="176"/>
        <end position="194"/>
    </location>
</feature>
<dbReference type="PANTHER" id="PTHR12224">
    <property type="entry name" value="BETA-1,4-MANNOSYL-GLYCOPROTEIN BETA-1,4-N-ACETYLGLUCOSAMINYL-TRANSFERASE"/>
    <property type="match status" value="1"/>
</dbReference>